<feature type="non-terminal residue" evidence="1">
    <location>
        <position position="1"/>
    </location>
</feature>
<gene>
    <name evidence="1" type="ORF">S01H1_38201</name>
</gene>
<sequence>TYLPTCRQMPGAVTRPHHGVPMNVYVVRIGE</sequence>
<accession>X0UC63</accession>
<comment type="caution">
    <text evidence="1">The sequence shown here is derived from an EMBL/GenBank/DDBJ whole genome shotgun (WGS) entry which is preliminary data.</text>
</comment>
<dbReference type="AlphaFoldDB" id="X0UC63"/>
<name>X0UC63_9ZZZZ</name>
<dbReference type="EMBL" id="BARS01024034">
    <property type="protein sequence ID" value="GAG03175.1"/>
    <property type="molecule type" value="Genomic_DNA"/>
</dbReference>
<protein>
    <submittedName>
        <fullName evidence="1">Uncharacterized protein</fullName>
    </submittedName>
</protein>
<proteinExistence type="predicted"/>
<reference evidence="1" key="1">
    <citation type="journal article" date="2014" name="Front. Microbiol.">
        <title>High frequency of phylogenetically diverse reductive dehalogenase-homologous genes in deep subseafloor sedimentary metagenomes.</title>
        <authorList>
            <person name="Kawai M."/>
            <person name="Futagami T."/>
            <person name="Toyoda A."/>
            <person name="Takaki Y."/>
            <person name="Nishi S."/>
            <person name="Hori S."/>
            <person name="Arai W."/>
            <person name="Tsubouchi T."/>
            <person name="Morono Y."/>
            <person name="Uchiyama I."/>
            <person name="Ito T."/>
            <person name="Fujiyama A."/>
            <person name="Inagaki F."/>
            <person name="Takami H."/>
        </authorList>
    </citation>
    <scope>NUCLEOTIDE SEQUENCE</scope>
    <source>
        <strain evidence="1">Expedition CK06-06</strain>
    </source>
</reference>
<organism evidence="1">
    <name type="scientific">marine sediment metagenome</name>
    <dbReference type="NCBI Taxonomy" id="412755"/>
    <lineage>
        <taxon>unclassified sequences</taxon>
        <taxon>metagenomes</taxon>
        <taxon>ecological metagenomes</taxon>
    </lineage>
</organism>
<evidence type="ECO:0000313" key="1">
    <source>
        <dbReference type="EMBL" id="GAG03175.1"/>
    </source>
</evidence>